<organism evidence="1 2">
    <name type="scientific">Phasianus colchicus</name>
    <name type="common">Common pheasant</name>
    <dbReference type="NCBI Taxonomy" id="9054"/>
    <lineage>
        <taxon>Eukaryota</taxon>
        <taxon>Metazoa</taxon>
        <taxon>Chordata</taxon>
        <taxon>Craniata</taxon>
        <taxon>Vertebrata</taxon>
        <taxon>Euteleostomi</taxon>
        <taxon>Archelosauria</taxon>
        <taxon>Archosauria</taxon>
        <taxon>Dinosauria</taxon>
        <taxon>Saurischia</taxon>
        <taxon>Theropoda</taxon>
        <taxon>Coelurosauria</taxon>
        <taxon>Aves</taxon>
        <taxon>Neognathae</taxon>
        <taxon>Galloanserae</taxon>
        <taxon>Galliformes</taxon>
        <taxon>Phasianidae</taxon>
        <taxon>Phasianinae</taxon>
        <taxon>Phasianus</taxon>
    </lineage>
</organism>
<name>A0A669QFB1_PHACC</name>
<dbReference type="Ensembl" id="ENSPCLT00000022611.1">
    <property type="protein sequence ID" value="ENSPCLP00000016953.1"/>
    <property type="gene ID" value="ENSPCLG00000014063.1"/>
</dbReference>
<protein>
    <submittedName>
        <fullName evidence="1">Uncharacterized protein</fullName>
    </submittedName>
</protein>
<reference evidence="1" key="2">
    <citation type="submission" date="2025-09" db="UniProtKB">
        <authorList>
            <consortium name="Ensembl"/>
        </authorList>
    </citation>
    <scope>IDENTIFICATION</scope>
</reference>
<reference evidence="1" key="1">
    <citation type="submission" date="2025-08" db="UniProtKB">
        <authorList>
            <consortium name="Ensembl"/>
        </authorList>
    </citation>
    <scope>IDENTIFICATION</scope>
</reference>
<dbReference type="AlphaFoldDB" id="A0A669QFB1"/>
<dbReference type="Gene3D" id="3.30.160.60">
    <property type="entry name" value="Classic Zinc Finger"/>
    <property type="match status" value="1"/>
</dbReference>
<proteinExistence type="predicted"/>
<evidence type="ECO:0000313" key="1">
    <source>
        <dbReference type="Ensembl" id="ENSPCLP00000016953.1"/>
    </source>
</evidence>
<accession>A0A669QFB1</accession>
<sequence length="95" mass="10954">MISLITPPRTPFFKICYICVREFGSQTVPIHELQCVECLKRQKPRRPELKIRQLYHSAEAQLQPCGNCDWTFFPDCLILHQGSCKEAATQSVTTK</sequence>
<evidence type="ECO:0000313" key="2">
    <source>
        <dbReference type="Proteomes" id="UP000472261"/>
    </source>
</evidence>
<dbReference type="Proteomes" id="UP000472261">
    <property type="component" value="Unplaced"/>
</dbReference>
<keyword evidence="2" id="KW-1185">Reference proteome</keyword>
<dbReference type="Pfam" id="PF13913">
    <property type="entry name" value="zf-C2HC_2"/>
    <property type="match status" value="2"/>
</dbReference>